<feature type="chain" id="PRO_5039898149" evidence="1">
    <location>
        <begin position="22"/>
        <end position="223"/>
    </location>
</feature>
<gene>
    <name evidence="3" type="ORF">M9189_04635</name>
</gene>
<evidence type="ECO:0000313" key="4">
    <source>
        <dbReference type="Proteomes" id="UP001056426"/>
    </source>
</evidence>
<dbReference type="Pfam" id="PF21347">
    <property type="entry name" value="DUF3108_like"/>
    <property type="match status" value="1"/>
</dbReference>
<organism evidence="3 4">
    <name type="scientific">Xiashengella succiniciproducens</name>
    <dbReference type="NCBI Taxonomy" id="2949635"/>
    <lineage>
        <taxon>Bacteria</taxon>
        <taxon>Pseudomonadati</taxon>
        <taxon>Bacteroidota</taxon>
        <taxon>Bacteroidia</taxon>
        <taxon>Marinilabiliales</taxon>
        <taxon>Marinilabiliaceae</taxon>
        <taxon>Xiashengella</taxon>
    </lineage>
</organism>
<sequence length="223" mass="24888">MKKSIILTISLLMAGAFAASAQDCTLFFPQKEGTKLTYANSSKPGKVDSYITYLIKNKNSDQSRITIEAENLNAKGKSELKYEFDAWCEDGSFYIDMRNMISSMQVKDIEGFKIETNDMHFPSTMKEGQQLKDASMKMSMQGPISMAMSVSITNRNVEAVEDISTPAGTFKCYKISSVVKSDMGFIKVENQVTEWYSENIGMVKSVTQNKGKVISTCELTKVE</sequence>
<proteinExistence type="predicted"/>
<evidence type="ECO:0000256" key="1">
    <source>
        <dbReference type="SAM" id="SignalP"/>
    </source>
</evidence>
<reference evidence="3" key="1">
    <citation type="submission" date="2022-05" db="EMBL/GenBank/DDBJ databases">
        <authorList>
            <person name="Sun X."/>
        </authorList>
    </citation>
    <scope>NUCLEOTIDE SEQUENCE</scope>
    <source>
        <strain evidence="3">Ai-910</strain>
    </source>
</reference>
<dbReference type="InterPro" id="IPR049279">
    <property type="entry name" value="DUF3108-like"/>
</dbReference>
<feature type="domain" description="DUF3108" evidence="2">
    <location>
        <begin position="31"/>
        <end position="219"/>
    </location>
</feature>
<accession>A0A9J6ZRR7</accession>
<evidence type="ECO:0000259" key="2">
    <source>
        <dbReference type="Pfam" id="PF21347"/>
    </source>
</evidence>
<feature type="signal peptide" evidence="1">
    <location>
        <begin position="1"/>
        <end position="21"/>
    </location>
</feature>
<dbReference type="Proteomes" id="UP001056426">
    <property type="component" value="Chromosome"/>
</dbReference>
<name>A0A9J6ZRR7_9BACT</name>
<keyword evidence="1" id="KW-0732">Signal</keyword>
<dbReference type="KEGG" id="alkq:M9189_04635"/>
<dbReference type="RefSeq" id="WP_250724997.1">
    <property type="nucleotide sequence ID" value="NZ_CP098400.1"/>
</dbReference>
<dbReference type="Gene3D" id="2.40.360.20">
    <property type="match status" value="1"/>
</dbReference>
<reference evidence="3" key="2">
    <citation type="submission" date="2022-06" db="EMBL/GenBank/DDBJ databases">
        <title>Xiashengella guii gen. nov. sp. nov., a bacterium isolated form anaerobic digestion tank.</title>
        <authorList>
            <person name="Huang H."/>
        </authorList>
    </citation>
    <scope>NUCLEOTIDE SEQUENCE</scope>
    <source>
        <strain evidence="3">Ai-910</strain>
    </source>
</reference>
<dbReference type="AlphaFoldDB" id="A0A9J6ZRR7"/>
<dbReference type="EMBL" id="CP098400">
    <property type="protein sequence ID" value="URW80636.1"/>
    <property type="molecule type" value="Genomic_DNA"/>
</dbReference>
<evidence type="ECO:0000313" key="3">
    <source>
        <dbReference type="EMBL" id="URW80636.1"/>
    </source>
</evidence>
<protein>
    <submittedName>
        <fullName evidence="3">DUF3108 domain-containing protein</fullName>
    </submittedName>
</protein>
<keyword evidence="4" id="KW-1185">Reference proteome</keyword>